<feature type="compositionally biased region" description="Acidic residues" evidence="8">
    <location>
        <begin position="257"/>
        <end position="275"/>
    </location>
</feature>
<evidence type="ECO:0000256" key="8">
    <source>
        <dbReference type="SAM" id="MobiDB-lite"/>
    </source>
</evidence>
<comment type="similarity">
    <text evidence="7">Belongs to the transglycosylase MltG family.</text>
</comment>
<dbReference type="InterPro" id="IPR003770">
    <property type="entry name" value="MLTG-like"/>
</dbReference>
<name>A0ABS0NRW9_9ACTN</name>
<comment type="subcellular location">
    <subcellularLocation>
        <location evidence="7">Cell membrane</location>
        <topology evidence="7">Single-pass membrane protein</topology>
    </subcellularLocation>
</comment>
<evidence type="ECO:0000256" key="5">
    <source>
        <dbReference type="ARBA" id="ARBA00023239"/>
    </source>
</evidence>
<feature type="compositionally biased region" description="Pro residues" evidence="8">
    <location>
        <begin position="167"/>
        <end position="190"/>
    </location>
</feature>
<proteinExistence type="inferred from homology"/>
<feature type="region of interest" description="Disordered" evidence="8">
    <location>
        <begin position="1"/>
        <end position="290"/>
    </location>
</feature>
<keyword evidence="10" id="KW-1185">Reference proteome</keyword>
<feature type="compositionally biased region" description="Basic and acidic residues" evidence="8">
    <location>
        <begin position="224"/>
        <end position="235"/>
    </location>
</feature>
<dbReference type="Proteomes" id="UP000807371">
    <property type="component" value="Unassembled WGS sequence"/>
</dbReference>
<dbReference type="Gene3D" id="3.30.1490.480">
    <property type="entry name" value="Endolytic murein transglycosylase"/>
    <property type="match status" value="1"/>
</dbReference>
<dbReference type="EMBL" id="JACYXC010000001">
    <property type="protein sequence ID" value="MBH5337959.1"/>
    <property type="molecule type" value="Genomic_DNA"/>
</dbReference>
<reference evidence="9 10" key="1">
    <citation type="submission" date="2020-09" db="EMBL/GenBank/DDBJ databases">
        <title>Biosynthesis of the nuclear factor of activated T cells inhibitor NFAT-133 and its congeners in Streptomyces pactum.</title>
        <authorList>
            <person name="Zhou W."/>
            <person name="Posri P."/>
            <person name="Abugrain M.E."/>
            <person name="Weisberg A.J."/>
            <person name="Chang J.H."/>
            <person name="Mahmud T."/>
        </authorList>
    </citation>
    <scope>NUCLEOTIDE SEQUENCE [LARGE SCALE GENOMIC DNA]</scope>
    <source>
        <strain evidence="9 10">ATCC 27456</strain>
    </source>
</reference>
<keyword evidence="1 7" id="KW-1003">Cell membrane</keyword>
<evidence type="ECO:0000256" key="4">
    <source>
        <dbReference type="ARBA" id="ARBA00023136"/>
    </source>
</evidence>
<dbReference type="HAMAP" id="MF_02065">
    <property type="entry name" value="MltG"/>
    <property type="match status" value="1"/>
</dbReference>
<comment type="catalytic activity">
    <reaction evidence="7">
        <text>a peptidoglycan chain = a peptidoglycan chain with N-acetyl-1,6-anhydromuramyl-[peptide] at the reducing end + a peptidoglycan chain with N-acetylglucosamine at the non-reducing end.</text>
        <dbReference type="EC" id="4.2.2.29"/>
    </reaction>
</comment>
<evidence type="ECO:0000313" key="9">
    <source>
        <dbReference type="EMBL" id="MBH5337959.1"/>
    </source>
</evidence>
<feature type="site" description="Important for catalytic activity" evidence="7">
    <location>
        <position position="524"/>
    </location>
</feature>
<keyword evidence="4 7" id="KW-0472">Membrane</keyword>
<evidence type="ECO:0000256" key="7">
    <source>
        <dbReference type="HAMAP-Rule" id="MF_02065"/>
    </source>
</evidence>
<feature type="compositionally biased region" description="Low complexity" evidence="8">
    <location>
        <begin position="49"/>
        <end position="84"/>
    </location>
</feature>
<dbReference type="EC" id="4.2.2.29" evidence="7"/>
<keyword evidence="6 7" id="KW-0961">Cell wall biogenesis/degradation</keyword>
<organism evidence="9 10">
    <name type="scientific">Streptomyces pactum</name>
    <dbReference type="NCBI Taxonomy" id="68249"/>
    <lineage>
        <taxon>Bacteria</taxon>
        <taxon>Bacillati</taxon>
        <taxon>Actinomycetota</taxon>
        <taxon>Actinomycetes</taxon>
        <taxon>Kitasatosporales</taxon>
        <taxon>Streptomycetaceae</taxon>
        <taxon>Streptomyces</taxon>
    </lineage>
</organism>
<comment type="caution">
    <text evidence="9">The sequence shown here is derived from an EMBL/GenBank/DDBJ whole genome shotgun (WGS) entry which is preliminary data.</text>
</comment>
<evidence type="ECO:0000313" key="10">
    <source>
        <dbReference type="Proteomes" id="UP000807371"/>
    </source>
</evidence>
<dbReference type="NCBIfam" id="TIGR00247">
    <property type="entry name" value="endolytic transglycosylase MltG"/>
    <property type="match status" value="1"/>
</dbReference>
<comment type="function">
    <text evidence="7">Functions as a peptidoglycan terminase that cleaves nascent peptidoglycan strands endolytically to terminate their elongation.</text>
</comment>
<feature type="compositionally biased region" description="Low complexity" evidence="8">
    <location>
        <begin position="236"/>
        <end position="247"/>
    </location>
</feature>
<evidence type="ECO:0000256" key="2">
    <source>
        <dbReference type="ARBA" id="ARBA00022692"/>
    </source>
</evidence>
<dbReference type="PANTHER" id="PTHR30518:SF2">
    <property type="entry name" value="ENDOLYTIC MUREIN TRANSGLYCOSYLASE"/>
    <property type="match status" value="1"/>
</dbReference>
<gene>
    <name evidence="7 9" type="primary">mltG</name>
    <name evidence="9" type="ORF">IHE55_25545</name>
</gene>
<keyword evidence="2 7" id="KW-0812">Transmembrane</keyword>
<protein>
    <recommendedName>
        <fullName evidence="7">Endolytic murein transglycosylase</fullName>
        <ecNumber evidence="7">4.2.2.29</ecNumber>
    </recommendedName>
    <alternativeName>
        <fullName evidence="7">Peptidoglycan lytic transglycosylase</fullName>
    </alternativeName>
    <alternativeName>
        <fullName evidence="7">Peptidoglycan polymerization terminase</fullName>
    </alternativeName>
</protein>
<feature type="transmembrane region" description="Helical" evidence="7">
    <location>
        <begin position="295"/>
        <end position="317"/>
    </location>
</feature>
<keyword evidence="3 7" id="KW-1133">Transmembrane helix</keyword>
<dbReference type="Pfam" id="PF02618">
    <property type="entry name" value="YceG"/>
    <property type="match status" value="1"/>
</dbReference>
<sequence length="649" mass="68931">MAGAPAPNRGPPRTRPPHPATGSKDPGTRDGTDSGPGPVTIRTPGPATIPTRVIRWVPPVIRRTPTGTRTRVPTPRRSTPTIRGRGTGTGRRRATARTPTGRAPRTVTARPARGRRPTTTARPGPGRRTGRRTTAAGTPGTAGATPPTRTSSRSTRTPAPSRTTTPPRTPTRPPVPPGGGQPEPPPPGPRVPWNRAGAQDPYQDPDHEAGRPGGEPEPAGVATGHDRGADHDAAPGHDPAGGTAGARTARRSLLPADIEDTADTEDAEGDEDDGAGDGRSAGGGRDRRGKKRRNGLACLVVAVVLTGFAGGVAYFGYDLYQSHFGSPPDYSGQGSGEVAVEIPDGAGVADIGNILKGQGVVKSTDAFIEAANSHPKGGSIQPGAYTLRKEMSAEAAVRMMTDPASMNALIVTEGMRNVQVYAAIDKKIGLPAGTTAGVAEREADNLGLPAWAEPHAQVKDPLEGFLYPARYSVGKDAKPEAVLRDMVRHATKEYAEHDLAGKAEELGLDSPLELVTVASLVQAEGVTSDDFRKMSEVIYNRLKPDNVETVGKLQFDSTYNYAKNQSKIDITLEEIKNLDHPYNTYYYRGLPPGPIGNPGAEALEAAQEPTHDGWYYFISLDGRTTKFTKTYAEHDRLVDEFNERRRKND</sequence>
<accession>A0ABS0NRW9</accession>
<keyword evidence="5 7" id="KW-0456">Lyase</keyword>
<evidence type="ECO:0000256" key="6">
    <source>
        <dbReference type="ARBA" id="ARBA00023316"/>
    </source>
</evidence>
<feature type="compositionally biased region" description="Low complexity" evidence="8">
    <location>
        <begin position="96"/>
        <end position="166"/>
    </location>
</feature>
<feature type="compositionally biased region" description="Pro residues" evidence="8">
    <location>
        <begin position="8"/>
        <end position="19"/>
    </location>
</feature>
<evidence type="ECO:0000256" key="3">
    <source>
        <dbReference type="ARBA" id="ARBA00022989"/>
    </source>
</evidence>
<dbReference type="PANTHER" id="PTHR30518">
    <property type="entry name" value="ENDOLYTIC MUREIN TRANSGLYCOSYLASE"/>
    <property type="match status" value="1"/>
</dbReference>
<evidence type="ECO:0000256" key="1">
    <source>
        <dbReference type="ARBA" id="ARBA00022475"/>
    </source>
</evidence>